<feature type="region of interest" description="Disordered" evidence="1">
    <location>
        <begin position="57"/>
        <end position="77"/>
    </location>
</feature>
<dbReference type="AlphaFoldDB" id="A0AAV1PZN9"/>
<gene>
    <name evidence="3" type="ORF">FSCOSCO3_A026249</name>
</gene>
<proteinExistence type="predicted"/>
<keyword evidence="2" id="KW-0472">Membrane</keyword>
<evidence type="ECO:0000313" key="3">
    <source>
        <dbReference type="EMBL" id="CAK6976815.1"/>
    </source>
</evidence>
<dbReference type="EMBL" id="CAWUFR010000367">
    <property type="protein sequence ID" value="CAK6976815.1"/>
    <property type="molecule type" value="Genomic_DNA"/>
</dbReference>
<protein>
    <submittedName>
        <fullName evidence="3">Butyrophilin subfamily 3 member A2-like</fullName>
    </submittedName>
</protein>
<evidence type="ECO:0000256" key="2">
    <source>
        <dbReference type="SAM" id="Phobius"/>
    </source>
</evidence>
<organism evidence="3 4">
    <name type="scientific">Scomber scombrus</name>
    <name type="common">Atlantic mackerel</name>
    <name type="synonym">Scomber vernalis</name>
    <dbReference type="NCBI Taxonomy" id="13677"/>
    <lineage>
        <taxon>Eukaryota</taxon>
        <taxon>Metazoa</taxon>
        <taxon>Chordata</taxon>
        <taxon>Craniata</taxon>
        <taxon>Vertebrata</taxon>
        <taxon>Euteleostomi</taxon>
        <taxon>Actinopterygii</taxon>
        <taxon>Neopterygii</taxon>
        <taxon>Teleostei</taxon>
        <taxon>Neoteleostei</taxon>
        <taxon>Acanthomorphata</taxon>
        <taxon>Pelagiaria</taxon>
        <taxon>Scombriformes</taxon>
        <taxon>Scombridae</taxon>
        <taxon>Scomber</taxon>
    </lineage>
</organism>
<keyword evidence="4" id="KW-1185">Reference proteome</keyword>
<accession>A0AAV1PZN9</accession>
<evidence type="ECO:0000256" key="1">
    <source>
        <dbReference type="SAM" id="MobiDB-lite"/>
    </source>
</evidence>
<feature type="transmembrane region" description="Helical" evidence="2">
    <location>
        <begin position="28"/>
        <end position="51"/>
    </location>
</feature>
<reference evidence="3 4" key="1">
    <citation type="submission" date="2024-01" db="EMBL/GenBank/DDBJ databases">
        <authorList>
            <person name="Alioto T."/>
            <person name="Alioto T."/>
            <person name="Gomez Garrido J."/>
        </authorList>
    </citation>
    <scope>NUCLEOTIDE SEQUENCE [LARGE SCALE GENOMIC DNA]</scope>
</reference>
<keyword evidence="2" id="KW-1133">Transmembrane helix</keyword>
<sequence>MCPQQHLFLQLISITGSSCPPIGFTPAAFYSILVVAIVVMVALILLICYVLKNRVPNSEKGGKEETTELDEKDEKDEKIKEPMMLHLKEKLSKCGLTAFSVSVFHHAVVLLLLTDCCK</sequence>
<dbReference type="Proteomes" id="UP001314229">
    <property type="component" value="Unassembled WGS sequence"/>
</dbReference>
<feature type="non-terminal residue" evidence="3">
    <location>
        <position position="118"/>
    </location>
</feature>
<comment type="caution">
    <text evidence="3">The sequence shown here is derived from an EMBL/GenBank/DDBJ whole genome shotgun (WGS) entry which is preliminary data.</text>
</comment>
<evidence type="ECO:0000313" key="4">
    <source>
        <dbReference type="Proteomes" id="UP001314229"/>
    </source>
</evidence>
<keyword evidence="2" id="KW-0812">Transmembrane</keyword>
<name>A0AAV1PZN9_SCOSC</name>